<dbReference type="AlphaFoldDB" id="A0A1Y1MJS4"/>
<sequence>MTILHTMYLIGLLIPKIEDLTLSCKYFFINCVKTQNLYFYLIAPGENFFWIRACNHQSFKMPNWKIVKFIKDCTIEAVPCTWILAEDNSLCYWPPATYTTESLTVALKNHDEPEDNWPLYKICHYVNNTYESYSLAVSKRLKAKKNNNIENLASDSDTTSKKKRKHVMKRVLSSSDDDSDERVVNSRVSCLPMPPKKNARKNGSDTNVCNHVNDEVEEVDAPRPITNIDTPQRPPKDQNKNGNTLGAGVSDVNYCEECSLCPRHRQRGNDAEAGLKMQKEILRQQRLIKGMIMDVVEELHSIKNKNNSTTEVTTNSIFSQLTLPANDPNDLVALEDYLSEESNFKAAVHEMSNVGGNNLYEFAKRIVSSFMTDKIATNYTYYGLRNKQNFSKLRLCALILDARKMNKQFGNASVKEVEECVMKWLRRSKERSEFKLKKNNMNDM</sequence>
<accession>A0A1Y1MJS4</accession>
<evidence type="ECO:0000256" key="1">
    <source>
        <dbReference type="SAM" id="MobiDB-lite"/>
    </source>
</evidence>
<proteinExistence type="predicted"/>
<name>A0A1Y1MJS4_PHOPY</name>
<dbReference type="Pfam" id="PF16064">
    <property type="entry name" value="DUF4806"/>
    <property type="match status" value="1"/>
</dbReference>
<feature type="region of interest" description="Disordered" evidence="1">
    <location>
        <begin position="151"/>
        <end position="247"/>
    </location>
</feature>
<evidence type="ECO:0000259" key="2">
    <source>
        <dbReference type="Pfam" id="PF16064"/>
    </source>
</evidence>
<reference evidence="3" key="1">
    <citation type="journal article" date="2016" name="Sci. Rep.">
        <title>Molecular characterization of firefly nuptial gifts: a multi-omics approach sheds light on postcopulatory sexual selection.</title>
        <authorList>
            <person name="Al-Wathiqui N."/>
            <person name="Fallon T.R."/>
            <person name="South A."/>
            <person name="Weng J.K."/>
            <person name="Lewis S.M."/>
        </authorList>
    </citation>
    <scope>NUCLEOTIDE SEQUENCE</scope>
</reference>
<dbReference type="EMBL" id="GEZM01034920">
    <property type="protein sequence ID" value="JAV83527.1"/>
    <property type="molecule type" value="Transcribed_RNA"/>
</dbReference>
<feature type="domain" description="DUF4806" evidence="2">
    <location>
        <begin position="321"/>
        <end position="395"/>
    </location>
</feature>
<protein>
    <recommendedName>
        <fullName evidence="2">DUF4806 domain-containing protein</fullName>
    </recommendedName>
</protein>
<dbReference type="InterPro" id="IPR032071">
    <property type="entry name" value="DUF4806"/>
</dbReference>
<dbReference type="PANTHER" id="PTHR34153">
    <property type="entry name" value="SI:CH211-262H13.3-RELATED-RELATED"/>
    <property type="match status" value="1"/>
</dbReference>
<evidence type="ECO:0000313" key="3">
    <source>
        <dbReference type="EMBL" id="JAV83527.1"/>
    </source>
</evidence>
<dbReference type="PANTHER" id="PTHR34153:SF2">
    <property type="entry name" value="SI:CH211-262H13.3-RELATED"/>
    <property type="match status" value="1"/>
</dbReference>
<organism evidence="3">
    <name type="scientific">Photinus pyralis</name>
    <name type="common">Common eastern firefly</name>
    <name type="synonym">Lampyris pyralis</name>
    <dbReference type="NCBI Taxonomy" id="7054"/>
    <lineage>
        <taxon>Eukaryota</taxon>
        <taxon>Metazoa</taxon>
        <taxon>Ecdysozoa</taxon>
        <taxon>Arthropoda</taxon>
        <taxon>Hexapoda</taxon>
        <taxon>Insecta</taxon>
        <taxon>Pterygota</taxon>
        <taxon>Neoptera</taxon>
        <taxon>Endopterygota</taxon>
        <taxon>Coleoptera</taxon>
        <taxon>Polyphaga</taxon>
        <taxon>Elateriformia</taxon>
        <taxon>Elateroidea</taxon>
        <taxon>Lampyridae</taxon>
        <taxon>Lampyrinae</taxon>
        <taxon>Photinus</taxon>
    </lineage>
</organism>